<dbReference type="NCBIfam" id="NF033831">
    <property type="entry name" value="sce7725_fam"/>
    <property type="match status" value="1"/>
</dbReference>
<gene>
    <name evidence="1" type="ORF">SU60_11055</name>
</gene>
<reference evidence="1 2" key="1">
    <citation type="submission" date="2015-01" db="EMBL/GenBank/DDBJ databases">
        <title>Draft genome of Vibrio mytili type strain CAIM 528.</title>
        <authorList>
            <person name="Gonzalez-Castillo A."/>
            <person name="Gomez-Gil B."/>
            <person name="Enciso-Ibarra J."/>
        </authorList>
    </citation>
    <scope>NUCLEOTIDE SEQUENCE [LARGE SCALE GENOMIC DNA]</scope>
    <source>
        <strain evidence="1 2">CAIM 528</strain>
    </source>
</reference>
<accession>A0A0C3I953</accession>
<dbReference type="STRING" id="50718.SU60_11055"/>
<dbReference type="AlphaFoldDB" id="A0A0C3I953"/>
<dbReference type="EMBL" id="JXOK01000038">
    <property type="protein sequence ID" value="KIN10852.1"/>
    <property type="molecule type" value="Genomic_DNA"/>
</dbReference>
<protein>
    <recommendedName>
        <fullName evidence="3">Sce7725 family protein</fullName>
    </recommendedName>
</protein>
<evidence type="ECO:0008006" key="3">
    <source>
        <dbReference type="Google" id="ProtNLM"/>
    </source>
</evidence>
<comment type="caution">
    <text evidence="1">The sequence shown here is derived from an EMBL/GenBank/DDBJ whole genome shotgun (WGS) entry which is preliminary data.</text>
</comment>
<name>A0A0C3I953_9VIBR</name>
<dbReference type="OrthoDB" id="8910160at2"/>
<sequence length="304" mass="34065">MYYPVLRGKQFELIALRELATVLSNTEFCPIIEPVRQKMDSLGKTISHLNKENLEPIVVVNPYLGDFSDASGKISIEEPLRSTIEGLRFTPCFSTKGLSSSELSSLISSTSTPFAVFVEEGLNKDIVSLLSDASLVISNKYHRAAFKSLSQVVVVEDNFSRATKNSDYPDKSYFSDRHTDYKEGENVVGFGDYTITGNGFLESGGPAYVVAIHLSYIDPDEFNAMYVRHFKSYDDKSPTRPGDKFGDALDKLINFTNDNPDLFNDTIGLDGFRRLKSEDHFPGLGQIKKLSIQHHIETLSKYRE</sequence>
<dbReference type="Proteomes" id="UP000031977">
    <property type="component" value="Unassembled WGS sequence"/>
</dbReference>
<dbReference type="RefSeq" id="WP_041155558.1">
    <property type="nucleotide sequence ID" value="NZ_CBCRVP010000014.1"/>
</dbReference>
<dbReference type="InterPro" id="IPR047727">
    <property type="entry name" value="Sce7725-like"/>
</dbReference>
<evidence type="ECO:0000313" key="1">
    <source>
        <dbReference type="EMBL" id="KIN10852.1"/>
    </source>
</evidence>
<proteinExistence type="predicted"/>
<evidence type="ECO:0000313" key="2">
    <source>
        <dbReference type="Proteomes" id="UP000031977"/>
    </source>
</evidence>
<keyword evidence="2" id="KW-1185">Reference proteome</keyword>
<organism evidence="1 2">
    <name type="scientific">Vibrio mytili</name>
    <dbReference type="NCBI Taxonomy" id="50718"/>
    <lineage>
        <taxon>Bacteria</taxon>
        <taxon>Pseudomonadati</taxon>
        <taxon>Pseudomonadota</taxon>
        <taxon>Gammaproteobacteria</taxon>
        <taxon>Vibrionales</taxon>
        <taxon>Vibrionaceae</taxon>
        <taxon>Vibrio</taxon>
    </lineage>
</organism>